<dbReference type="Pfam" id="PF07963">
    <property type="entry name" value="N_methyl"/>
    <property type="match status" value="1"/>
</dbReference>
<sequence length="156" mass="16436">MKKGFTMIELIFVIVILGILAAVAVPRLTATRDDAEVAKAATNLTTLVSDITSYYTSQGDLASKIKDMTNVQVDENPDLTAELISAGKKCIKVEGKKATDATGATGATGATLTISKGDDKDKAICSKLYKMRSISDLLGTDDKGKEIQLGGTGINY</sequence>
<dbReference type="RefSeq" id="WP_078424322.1">
    <property type="nucleotide sequence ID" value="NZ_CP017258.1"/>
</dbReference>
<dbReference type="SUPFAM" id="SSF54523">
    <property type="entry name" value="Pili subunits"/>
    <property type="match status" value="1"/>
</dbReference>
<dbReference type="Gene3D" id="3.30.700.10">
    <property type="entry name" value="Glycoprotein, Type 4 Pilin"/>
    <property type="match status" value="1"/>
</dbReference>
<dbReference type="Proteomes" id="UP000190868">
    <property type="component" value="Chromosome"/>
</dbReference>
<accession>A0A1S6U6F6</accession>
<keyword evidence="2" id="KW-1185">Reference proteome</keyword>
<organism evidence="1 2">
    <name type="scientific">Campylobacter pinnipediorum subsp. caledonicus</name>
    <dbReference type="NCBI Taxonomy" id="1874362"/>
    <lineage>
        <taxon>Bacteria</taxon>
        <taxon>Pseudomonadati</taxon>
        <taxon>Campylobacterota</taxon>
        <taxon>Epsilonproteobacteria</taxon>
        <taxon>Campylobacterales</taxon>
        <taxon>Campylobacteraceae</taxon>
        <taxon>Campylobacter</taxon>
    </lineage>
</organism>
<dbReference type="InterPro" id="IPR012902">
    <property type="entry name" value="N_methyl_site"/>
</dbReference>
<dbReference type="NCBIfam" id="TIGR02532">
    <property type="entry name" value="IV_pilin_GFxxxE"/>
    <property type="match status" value="1"/>
</dbReference>
<evidence type="ECO:0000313" key="2">
    <source>
        <dbReference type="Proteomes" id="UP000190868"/>
    </source>
</evidence>
<dbReference type="PANTHER" id="PTHR30093">
    <property type="entry name" value="GENERAL SECRETION PATHWAY PROTEIN G"/>
    <property type="match status" value="1"/>
</dbReference>
<name>A0A1S6U6F6_9BACT</name>
<proteinExistence type="predicted"/>
<dbReference type="EMBL" id="CP017258">
    <property type="protein sequence ID" value="AQW87293.1"/>
    <property type="molecule type" value="Genomic_DNA"/>
</dbReference>
<protein>
    <submittedName>
        <fullName evidence="1">Putative type II secretion system protein</fullName>
    </submittedName>
</protein>
<dbReference type="InterPro" id="IPR045584">
    <property type="entry name" value="Pilin-like"/>
</dbReference>
<dbReference type="AlphaFoldDB" id="A0A1S6U6F6"/>
<gene>
    <name evidence="1" type="ORF">CPIN18021_0454</name>
</gene>
<reference evidence="2" key="1">
    <citation type="submission" date="2016-09" db="EMBL/GenBank/DDBJ databases">
        <title>Comparative genomics of the Campylobacter concisus group.</title>
        <authorList>
            <person name="Miller W.G."/>
            <person name="Yee E."/>
            <person name="Chapman M.H."/>
            <person name="Huynh S."/>
            <person name="Bono J.L."/>
            <person name="On S.L.W."/>
            <person name="StLeger J."/>
            <person name="Foster G."/>
            <person name="Parker C.T."/>
        </authorList>
    </citation>
    <scope>NUCLEOTIDE SEQUENCE [LARGE SCALE GENOMIC DNA]</scope>
    <source>
        <strain evidence="2">RM18021</strain>
    </source>
</reference>
<evidence type="ECO:0000313" key="1">
    <source>
        <dbReference type="EMBL" id="AQW87293.1"/>
    </source>
</evidence>